<dbReference type="Pfam" id="PF11877">
    <property type="entry name" value="DUF3397"/>
    <property type="match status" value="1"/>
</dbReference>
<evidence type="ECO:0008006" key="4">
    <source>
        <dbReference type="Google" id="ProtNLM"/>
    </source>
</evidence>
<feature type="transmembrane region" description="Helical" evidence="1">
    <location>
        <begin position="6"/>
        <end position="27"/>
    </location>
</feature>
<dbReference type="Proteomes" id="UP000053354">
    <property type="component" value="Chromosome"/>
</dbReference>
<evidence type="ECO:0000256" key="1">
    <source>
        <dbReference type="SAM" id="Phobius"/>
    </source>
</evidence>
<reference evidence="2" key="1">
    <citation type="submission" date="2016-10" db="EMBL/GenBank/DDBJ databases">
        <authorList>
            <person name="See-Too W.S."/>
        </authorList>
    </citation>
    <scope>NUCLEOTIDE SEQUENCE</scope>
    <source>
        <strain evidence="2">L10.15</strain>
    </source>
</reference>
<dbReference type="EMBL" id="CP016540">
    <property type="protein sequence ID" value="ANU27889.1"/>
    <property type="molecule type" value="Genomic_DNA"/>
</dbReference>
<keyword evidence="1" id="KW-0472">Membrane</keyword>
<organism evidence="2 3">
    <name type="scientific">Planococcus versutus</name>
    <dbReference type="NCBI Taxonomy" id="1302659"/>
    <lineage>
        <taxon>Bacteria</taxon>
        <taxon>Bacillati</taxon>
        <taxon>Bacillota</taxon>
        <taxon>Bacilli</taxon>
        <taxon>Bacillales</taxon>
        <taxon>Caryophanaceae</taxon>
        <taxon>Planococcus</taxon>
    </lineage>
</organism>
<name>A0A1B1S424_9BACL</name>
<sequence length="125" mass="14591">MTILYAIGTIFLYVPFLLFILLYLLSLKRKKRKALGFASDITTLLLFFSVPASVEFLWNYSISGIIYFIVLVLAIILLVFEWKTTKEIEIIPFFRKLWRTYFLLLAVLYALAWLSGLINILIKSI</sequence>
<accession>A0A1B1S424</accession>
<keyword evidence="3" id="KW-1185">Reference proteome</keyword>
<dbReference type="RefSeq" id="WP_049693355.1">
    <property type="nucleotide sequence ID" value="NZ_CP016540.2"/>
</dbReference>
<feature type="transmembrane region" description="Helical" evidence="1">
    <location>
        <begin position="34"/>
        <end position="54"/>
    </location>
</feature>
<proteinExistence type="predicted"/>
<dbReference type="AlphaFoldDB" id="A0A1B1S424"/>
<evidence type="ECO:0000313" key="2">
    <source>
        <dbReference type="EMBL" id="ANU27889.1"/>
    </source>
</evidence>
<protein>
    <recommendedName>
        <fullName evidence="4">DUF3397 domain-containing protein</fullName>
    </recommendedName>
</protein>
<keyword evidence="1" id="KW-1133">Transmembrane helix</keyword>
<feature type="transmembrane region" description="Helical" evidence="1">
    <location>
        <begin position="101"/>
        <end position="122"/>
    </location>
</feature>
<gene>
    <name evidence="2" type="ORF">I858_012925</name>
</gene>
<dbReference type="STRING" id="1302659.I858_012925"/>
<feature type="transmembrane region" description="Helical" evidence="1">
    <location>
        <begin position="60"/>
        <end position="80"/>
    </location>
</feature>
<dbReference type="InterPro" id="IPR024515">
    <property type="entry name" value="DUF3397"/>
</dbReference>
<evidence type="ECO:0000313" key="3">
    <source>
        <dbReference type="Proteomes" id="UP000053354"/>
    </source>
</evidence>
<dbReference type="KEGG" id="pll:I858_012925"/>
<keyword evidence="1" id="KW-0812">Transmembrane</keyword>